<feature type="compositionally biased region" description="Basic and acidic residues" evidence="1">
    <location>
        <begin position="107"/>
        <end position="116"/>
    </location>
</feature>
<feature type="region of interest" description="Disordered" evidence="1">
    <location>
        <begin position="192"/>
        <end position="242"/>
    </location>
</feature>
<evidence type="ECO:0000256" key="1">
    <source>
        <dbReference type="SAM" id="MobiDB-lite"/>
    </source>
</evidence>
<feature type="region of interest" description="Disordered" evidence="1">
    <location>
        <begin position="41"/>
        <end position="174"/>
    </location>
</feature>
<gene>
    <name evidence="2" type="ORF">ACAT0790_LOCUS7617</name>
</gene>
<reference evidence="2" key="1">
    <citation type="submission" date="2021-01" db="EMBL/GenBank/DDBJ databases">
        <authorList>
            <person name="Corre E."/>
            <person name="Pelletier E."/>
            <person name="Niang G."/>
            <person name="Scheremetjew M."/>
            <person name="Finn R."/>
            <person name="Kale V."/>
            <person name="Holt S."/>
            <person name="Cochrane G."/>
            <person name="Meng A."/>
            <person name="Brown T."/>
            <person name="Cohen L."/>
        </authorList>
    </citation>
    <scope>NUCLEOTIDE SEQUENCE</scope>
    <source>
        <strain evidence="2">OF101</strain>
    </source>
</reference>
<feature type="compositionally biased region" description="Low complexity" evidence="1">
    <location>
        <begin position="157"/>
        <end position="171"/>
    </location>
</feature>
<proteinExistence type="predicted"/>
<feature type="region of interest" description="Disordered" evidence="1">
    <location>
        <begin position="260"/>
        <end position="287"/>
    </location>
</feature>
<protein>
    <submittedName>
        <fullName evidence="2">Uncharacterized protein</fullName>
    </submittedName>
</protein>
<feature type="compositionally biased region" description="Basic residues" evidence="1">
    <location>
        <begin position="56"/>
        <end position="65"/>
    </location>
</feature>
<feature type="compositionally biased region" description="Low complexity" evidence="1">
    <location>
        <begin position="74"/>
        <end position="88"/>
    </location>
</feature>
<accession>A0A7S1LFV0</accession>
<name>A0A7S1LFV0_ALECA</name>
<feature type="compositionally biased region" description="Low complexity" evidence="1">
    <location>
        <begin position="201"/>
        <end position="225"/>
    </location>
</feature>
<dbReference type="AlphaFoldDB" id="A0A7S1LFV0"/>
<dbReference type="EMBL" id="HBGE01012874">
    <property type="protein sequence ID" value="CAD9101503.1"/>
    <property type="molecule type" value="Transcribed_RNA"/>
</dbReference>
<feature type="compositionally biased region" description="Polar residues" evidence="1">
    <location>
        <begin position="89"/>
        <end position="105"/>
    </location>
</feature>
<organism evidence="2">
    <name type="scientific">Alexandrium catenella</name>
    <name type="common">Red tide dinoflagellate</name>
    <name type="synonym">Gonyaulax catenella</name>
    <dbReference type="NCBI Taxonomy" id="2925"/>
    <lineage>
        <taxon>Eukaryota</taxon>
        <taxon>Sar</taxon>
        <taxon>Alveolata</taxon>
        <taxon>Dinophyceae</taxon>
        <taxon>Gonyaulacales</taxon>
        <taxon>Pyrocystaceae</taxon>
        <taxon>Alexandrium</taxon>
    </lineage>
</organism>
<sequence length="320" mass="33895">MAQGGLLKQHVGGALSHPAWGPAMYIGPWQEFKLARLIQQRHEQEELPGGRPQLPRGRRGVPHRRSQAEHDDVASVASSSRSGFSGFSTQSAPAQLAQPSPQSRLNDFYDHAERNSRRASSTDGGTPQAAPRPRSSICRGSSAGNLPQRGRKPPLGAKKPSAKATAKAKAAAFEEQRRTRILQMQRLYGLSASEDAEAAEESSTAAQAPQGSAATAAMFGSAADAPKQDYAPSGPIPDVDRALSELQASMCAHEPELRGTDQTQPVAGRHHSPCPLPTLPEDPFSLSMGSSGGLIAWSKNLKPDDLSPSASLTNFFPTAA</sequence>
<evidence type="ECO:0000313" key="2">
    <source>
        <dbReference type="EMBL" id="CAD9101503.1"/>
    </source>
</evidence>